<dbReference type="OrthoDB" id="10541530at2759"/>
<dbReference type="HOGENOM" id="CLU_962987_0_0_1"/>
<protein>
    <submittedName>
        <fullName evidence="1">Predicted protein</fullName>
    </submittedName>
</protein>
<dbReference type="Proteomes" id="UP000008142">
    <property type="component" value="Unassembled WGS sequence"/>
</dbReference>
<proteinExistence type="predicted"/>
<evidence type="ECO:0000313" key="1">
    <source>
        <dbReference type="EMBL" id="EGC45742.1"/>
    </source>
</evidence>
<name>F0UJE6_AJEC8</name>
<gene>
    <name evidence="1" type="ORF">HCEG_04957</name>
</gene>
<dbReference type="VEuPathDB" id="FungiDB:I7I53_04588"/>
<sequence length="289" mass="33455">MTAERLSSVGFRPYDVRQIWDIFYGTSPLPQANDGVQQHRLANTMILRHAVVNNDFSVLLVTYLVGGKGLKCFCIRGRCNYLEDWSAIASILQLYLRVQRPPSMCFRLQRSDKCASRADIMVNIANYHNLYCNVLIRTRGANFFDSYFLFWSLWRWEESAPKYQVTLDAQLPTPYNLIHYGTNHKFERSKSVKSGPLFRCSNFHRQYQDLADLVRWSFLKETLNWPTHHPYSPFQMEIEEAKLLLLKQSRCGGSNVASGAVYPNGKSRKMGFLACKSRQAFHLVHLGHT</sequence>
<dbReference type="OMA" id="VNIANYH"/>
<dbReference type="AlphaFoldDB" id="F0UJE6"/>
<dbReference type="EMBL" id="DS990639">
    <property type="protein sequence ID" value="EGC45742.1"/>
    <property type="molecule type" value="Genomic_DNA"/>
</dbReference>
<accession>F0UJE6</accession>
<evidence type="ECO:0000313" key="2">
    <source>
        <dbReference type="Proteomes" id="UP000008142"/>
    </source>
</evidence>
<reference evidence="2" key="1">
    <citation type="submission" date="2008-07" db="EMBL/GenBank/DDBJ databases">
        <title>Annotation of Ajellomyces capsulatus strain H88.</title>
        <authorList>
            <person name="Champion M."/>
            <person name="Cuomo C."/>
            <person name="Ma L.-J."/>
            <person name="Henn M.R."/>
            <person name="Sil A."/>
            <person name="Goldman B."/>
            <person name="Young S.K."/>
            <person name="Kodira C.D."/>
            <person name="Zeng Q."/>
            <person name="Koehrsen M."/>
            <person name="Alvarado L."/>
            <person name="Berlin A."/>
            <person name="Borenstein D."/>
            <person name="Chen Z."/>
            <person name="Engels R."/>
            <person name="Freedman E."/>
            <person name="Gellesch M."/>
            <person name="Goldberg J."/>
            <person name="Griggs A."/>
            <person name="Gujja S."/>
            <person name="Heiman D."/>
            <person name="Hepburn T."/>
            <person name="Howarth C."/>
            <person name="Jen D."/>
            <person name="Larson L."/>
            <person name="Lewis B."/>
            <person name="Mehta T."/>
            <person name="Park D."/>
            <person name="Pearson M."/>
            <person name="Roberts A."/>
            <person name="Saif S."/>
            <person name="Shea T."/>
            <person name="Shenoy N."/>
            <person name="Sisk P."/>
            <person name="Stolte C."/>
            <person name="Sykes S."/>
            <person name="Walk T."/>
            <person name="White J."/>
            <person name="Yandava C."/>
            <person name="Klein B."/>
            <person name="McEwen J.G."/>
            <person name="Puccia R."/>
            <person name="Goldman G.H."/>
            <person name="Felipe M.S."/>
            <person name="Nino-Vega G."/>
            <person name="San-Blas G."/>
            <person name="Taylor J."/>
            <person name="Mendoza L."/>
            <person name="Galagan J."/>
            <person name="Nusbaum C."/>
            <person name="Birren B."/>
        </authorList>
    </citation>
    <scope>NUCLEOTIDE SEQUENCE [LARGE SCALE GENOMIC DNA]</scope>
    <source>
        <strain evidence="2">H88</strain>
    </source>
</reference>
<organism evidence="2">
    <name type="scientific">Ajellomyces capsulatus (strain H88)</name>
    <name type="common">Darling's disease fungus</name>
    <name type="synonym">Histoplasma capsulatum</name>
    <dbReference type="NCBI Taxonomy" id="544711"/>
    <lineage>
        <taxon>Eukaryota</taxon>
        <taxon>Fungi</taxon>
        <taxon>Dikarya</taxon>
        <taxon>Ascomycota</taxon>
        <taxon>Pezizomycotina</taxon>
        <taxon>Eurotiomycetes</taxon>
        <taxon>Eurotiomycetidae</taxon>
        <taxon>Onygenales</taxon>
        <taxon>Ajellomycetaceae</taxon>
        <taxon>Histoplasma</taxon>
    </lineage>
</organism>